<organism evidence="2 3">
    <name type="scientific">Halobaculum gomorrense</name>
    <dbReference type="NCBI Taxonomy" id="43928"/>
    <lineage>
        <taxon>Archaea</taxon>
        <taxon>Methanobacteriati</taxon>
        <taxon>Methanobacteriota</taxon>
        <taxon>Stenosarchaea group</taxon>
        <taxon>Halobacteria</taxon>
        <taxon>Halobacteriales</taxon>
        <taxon>Haloferacaceae</taxon>
        <taxon>Halobaculum</taxon>
    </lineage>
</organism>
<proteinExistence type="predicted"/>
<dbReference type="OrthoDB" id="255777at2157"/>
<evidence type="ECO:0000313" key="3">
    <source>
        <dbReference type="Proteomes" id="UP000184357"/>
    </source>
</evidence>
<dbReference type="InterPro" id="IPR055934">
    <property type="entry name" value="DUF7512"/>
</dbReference>
<dbReference type="STRING" id="43928.SAMN05443636_1401"/>
<gene>
    <name evidence="2" type="ORF">SAMN05443636_1401</name>
</gene>
<reference evidence="2 3" key="1">
    <citation type="submission" date="2016-11" db="EMBL/GenBank/DDBJ databases">
        <authorList>
            <person name="Jaros S."/>
            <person name="Januszkiewicz K."/>
            <person name="Wedrychowicz H."/>
        </authorList>
    </citation>
    <scope>NUCLEOTIDE SEQUENCE [LARGE SCALE GENOMIC DNA]</scope>
    <source>
        <strain evidence="2 3">DSM 9297</strain>
    </source>
</reference>
<feature type="transmembrane region" description="Helical" evidence="1">
    <location>
        <begin position="12"/>
        <end position="34"/>
    </location>
</feature>
<keyword evidence="3" id="KW-1185">Reference proteome</keyword>
<dbReference type="RefSeq" id="WP_200778389.1">
    <property type="nucleotide sequence ID" value="NZ_FQWV01000003.1"/>
</dbReference>
<accession>A0A1M5NZF6</accession>
<dbReference type="Pfam" id="PF24352">
    <property type="entry name" value="DUF7512"/>
    <property type="match status" value="1"/>
</dbReference>
<keyword evidence="1" id="KW-1133">Transmembrane helix</keyword>
<protein>
    <submittedName>
        <fullName evidence="2">Uncharacterized protein</fullName>
    </submittedName>
</protein>
<keyword evidence="1" id="KW-0812">Transmembrane</keyword>
<evidence type="ECO:0000256" key="1">
    <source>
        <dbReference type="SAM" id="Phobius"/>
    </source>
</evidence>
<dbReference type="AlphaFoldDB" id="A0A1M5NZF6"/>
<keyword evidence="1" id="KW-0472">Membrane</keyword>
<dbReference type="EMBL" id="FQWV01000003">
    <property type="protein sequence ID" value="SHG94911.1"/>
    <property type="molecule type" value="Genomic_DNA"/>
</dbReference>
<evidence type="ECO:0000313" key="2">
    <source>
        <dbReference type="EMBL" id="SHG94911.1"/>
    </source>
</evidence>
<sequence length="50" mass="5114">MIGVESLGGWGQAATVIGIVLLEAIVLYVGYGALEKLVGSKLIAAIRGDQ</sequence>
<name>A0A1M5NZF6_9EURY</name>
<dbReference type="Proteomes" id="UP000184357">
    <property type="component" value="Unassembled WGS sequence"/>
</dbReference>